<dbReference type="CDD" id="cd00130">
    <property type="entry name" value="PAS"/>
    <property type="match status" value="1"/>
</dbReference>
<dbReference type="NCBIfam" id="TIGR00229">
    <property type="entry name" value="sensory_box"/>
    <property type="match status" value="1"/>
</dbReference>
<dbReference type="InterPro" id="IPR003018">
    <property type="entry name" value="GAF"/>
</dbReference>
<dbReference type="RefSeq" id="WP_252111991.1">
    <property type="nucleotide sequence ID" value="NZ_JAMSHT010000001.1"/>
</dbReference>
<dbReference type="SUPFAM" id="SSF55785">
    <property type="entry name" value="PYP-like sensor domain (PAS domain)"/>
    <property type="match status" value="1"/>
</dbReference>
<comment type="caution">
    <text evidence="9">The sequence shown here is derived from an EMBL/GenBank/DDBJ whole genome shotgun (WGS) entry which is preliminary data.</text>
</comment>
<keyword evidence="3" id="KW-0597">Phosphoprotein</keyword>
<gene>
    <name evidence="9" type="ORF">NDO55_02165</name>
</gene>
<dbReference type="Gene3D" id="3.30.450.20">
    <property type="entry name" value="PAS domain"/>
    <property type="match status" value="1"/>
</dbReference>
<keyword evidence="7" id="KW-0067">ATP-binding</keyword>
<feature type="domain" description="PAS" evidence="8">
    <location>
        <begin position="172"/>
        <end position="215"/>
    </location>
</feature>
<evidence type="ECO:0000313" key="9">
    <source>
        <dbReference type="EMBL" id="MCM8556625.1"/>
    </source>
</evidence>
<dbReference type="Pfam" id="PF07536">
    <property type="entry name" value="HWE_HK"/>
    <property type="match status" value="1"/>
</dbReference>
<dbReference type="PANTHER" id="PTHR41523">
    <property type="entry name" value="TWO-COMPONENT SYSTEM SENSOR PROTEIN"/>
    <property type="match status" value="1"/>
</dbReference>
<reference evidence="9" key="1">
    <citation type="submission" date="2022-06" db="EMBL/GenBank/DDBJ databases">
        <title>Sphingomicrobium sedimins sp. nov., a marine bacterium isolated from tidal flat.</title>
        <authorList>
            <person name="Kim C.-H."/>
            <person name="Yoo Y."/>
            <person name="Kim J.-J."/>
        </authorList>
    </citation>
    <scope>NUCLEOTIDE SEQUENCE</scope>
    <source>
        <strain evidence="9">GRR-S6-50</strain>
    </source>
</reference>
<dbReference type="GO" id="GO:0005524">
    <property type="term" value="F:ATP binding"/>
    <property type="evidence" value="ECO:0007669"/>
    <property type="project" value="UniProtKB-KW"/>
</dbReference>
<dbReference type="SMART" id="SM00911">
    <property type="entry name" value="HWE_HK"/>
    <property type="match status" value="1"/>
</dbReference>
<dbReference type="Proteomes" id="UP001155128">
    <property type="component" value="Unassembled WGS sequence"/>
</dbReference>
<keyword evidence="5" id="KW-0547">Nucleotide-binding</keyword>
<evidence type="ECO:0000259" key="8">
    <source>
        <dbReference type="PROSITE" id="PS50112"/>
    </source>
</evidence>
<dbReference type="InterPro" id="IPR035965">
    <property type="entry name" value="PAS-like_dom_sf"/>
</dbReference>
<dbReference type="SMART" id="SM00091">
    <property type="entry name" value="PAS"/>
    <property type="match status" value="1"/>
</dbReference>
<dbReference type="GO" id="GO:0004673">
    <property type="term" value="F:protein histidine kinase activity"/>
    <property type="evidence" value="ECO:0007669"/>
    <property type="project" value="UniProtKB-EC"/>
</dbReference>
<keyword evidence="4" id="KW-0808">Transferase</keyword>
<proteinExistence type="predicted"/>
<evidence type="ECO:0000256" key="2">
    <source>
        <dbReference type="ARBA" id="ARBA00012438"/>
    </source>
</evidence>
<dbReference type="InterPro" id="IPR036890">
    <property type="entry name" value="HATPase_C_sf"/>
</dbReference>
<protein>
    <recommendedName>
        <fullName evidence="2">histidine kinase</fullName>
        <ecNumber evidence="2">2.7.13.3</ecNumber>
    </recommendedName>
</protein>
<keyword evidence="6" id="KW-0418">Kinase</keyword>
<dbReference type="InterPro" id="IPR011102">
    <property type="entry name" value="Sig_transdc_His_kinase_HWE"/>
</dbReference>
<keyword evidence="10" id="KW-1185">Reference proteome</keyword>
<dbReference type="AlphaFoldDB" id="A0A9X2EFJ7"/>
<organism evidence="9 10">
    <name type="scientific">Sphingomicrobium sediminis</name>
    <dbReference type="NCBI Taxonomy" id="2950949"/>
    <lineage>
        <taxon>Bacteria</taxon>
        <taxon>Pseudomonadati</taxon>
        <taxon>Pseudomonadota</taxon>
        <taxon>Alphaproteobacteria</taxon>
        <taxon>Sphingomonadales</taxon>
        <taxon>Sphingomonadaceae</taxon>
        <taxon>Sphingomicrobium</taxon>
    </lineage>
</organism>
<dbReference type="Pfam" id="PF13426">
    <property type="entry name" value="PAS_9"/>
    <property type="match status" value="1"/>
</dbReference>
<sequence length="499" mass="54955">MATKTIPADRNHASMRIAMEMLAQSAELVGEAFFPELVRGVARSLGMKWVFLSRPSPIDESQAETLAVWNDGPAENLVYNLSGSPCEKVIGDGACCYPENITQTFPDDALLKSLGAESYVGIPLISSSGMVLGLIAAVSDHPIEDPVLAKDILALFSGRAASELERISTASANERLGRIVESSISEAYIFDGTNYRFELVNRGARENLGYSPEELRALTPWDLKPDYSADEFKKYVEPLKSGAVPFLEFETIHERKDGSHYNVSVRLQYFGAPDNVFFASIADITERKMAEERERLLMREVNHRAKNLLSIIQVIARQTDADDIEKYKKSFERRIMALASSHDLLVQAPARGIALHELVEAQLGHFADLFGGRIQISGEPISLKPNAAQSIGMVLHELATNAAKYGALSNGTGRIAIRWKSFVAENGKDKFELGWIEEGGPEVVAPEKRGFGSIVIEKSLQSSIRGEVDLRFAREGLRFHVECSLCSVKDELGVPSVHE</sequence>
<dbReference type="SUPFAM" id="SSF55781">
    <property type="entry name" value="GAF domain-like"/>
    <property type="match status" value="1"/>
</dbReference>
<dbReference type="EC" id="2.7.13.3" evidence="2"/>
<evidence type="ECO:0000256" key="3">
    <source>
        <dbReference type="ARBA" id="ARBA00022553"/>
    </source>
</evidence>
<comment type="catalytic activity">
    <reaction evidence="1">
        <text>ATP + protein L-histidine = ADP + protein N-phospho-L-histidine.</text>
        <dbReference type="EC" id="2.7.13.3"/>
    </reaction>
</comment>
<evidence type="ECO:0000256" key="7">
    <source>
        <dbReference type="ARBA" id="ARBA00022840"/>
    </source>
</evidence>
<dbReference type="SMART" id="SM00065">
    <property type="entry name" value="GAF"/>
    <property type="match status" value="1"/>
</dbReference>
<dbReference type="InterPro" id="IPR000014">
    <property type="entry name" value="PAS"/>
</dbReference>
<name>A0A9X2EFJ7_9SPHN</name>
<evidence type="ECO:0000256" key="1">
    <source>
        <dbReference type="ARBA" id="ARBA00000085"/>
    </source>
</evidence>
<dbReference type="EMBL" id="JAMSHT010000001">
    <property type="protein sequence ID" value="MCM8556625.1"/>
    <property type="molecule type" value="Genomic_DNA"/>
</dbReference>
<evidence type="ECO:0000256" key="6">
    <source>
        <dbReference type="ARBA" id="ARBA00022777"/>
    </source>
</evidence>
<accession>A0A9X2EFJ7</accession>
<evidence type="ECO:0000256" key="5">
    <source>
        <dbReference type="ARBA" id="ARBA00022741"/>
    </source>
</evidence>
<dbReference type="Gene3D" id="3.30.565.10">
    <property type="entry name" value="Histidine kinase-like ATPase, C-terminal domain"/>
    <property type="match status" value="1"/>
</dbReference>
<dbReference type="PROSITE" id="PS50112">
    <property type="entry name" value="PAS"/>
    <property type="match status" value="1"/>
</dbReference>
<evidence type="ECO:0000313" key="10">
    <source>
        <dbReference type="Proteomes" id="UP001155128"/>
    </source>
</evidence>
<dbReference type="InterPro" id="IPR029016">
    <property type="entry name" value="GAF-like_dom_sf"/>
</dbReference>
<dbReference type="PANTHER" id="PTHR41523:SF8">
    <property type="entry name" value="ETHYLENE RESPONSE SENSOR PROTEIN"/>
    <property type="match status" value="1"/>
</dbReference>
<evidence type="ECO:0000256" key="4">
    <source>
        <dbReference type="ARBA" id="ARBA00022679"/>
    </source>
</evidence>
<dbReference type="Gene3D" id="3.30.450.40">
    <property type="match status" value="1"/>
</dbReference>